<proteinExistence type="predicted"/>
<dbReference type="EMBL" id="JAKZGS010000003">
    <property type="protein sequence ID" value="MCH7397515.1"/>
    <property type="molecule type" value="Genomic_DNA"/>
</dbReference>
<keyword evidence="2" id="KW-1185">Reference proteome</keyword>
<gene>
    <name evidence="1" type="ORF">MM236_05925</name>
</gene>
<sequence length="387" mass="45309">MTAFFKNIWSFLLSLFLIFSCTEDKGILEESLAQNIALEINNSLLFTMSREDSLLVEKIESFISLYNDSQYKVSDDWLFVDTLSVYPYFEFYSNIVESNSIQVLAFSNKEKYKCVKLAFMKDKNIEAIINIPAMLKENEEYILLNYYDLYSRVTPEQFDGNRYFNHSSSPLDQKKIEEMHELNGKLSIFFGFSELKFDYYLFDNAEKLFTALGYDYSPDMFSRYQSNSFCRPADMSIFAGNGSAYHAHELTHLYVHTFVGNGNPNLDNPNSFLDEGFATYFGGSQGFDLKESTEITKQYFRLNNVYFDDVKKFNLLIDEIISFKYVFFGNFIKYLIDFHGPEYALHALKTYKTDDELDLLIDSHRLPDETFNDFVLRIIMSNNFDNE</sequence>
<organism evidence="1 2">
    <name type="scientific">Belliella calami</name>
    <dbReference type="NCBI Taxonomy" id="2923436"/>
    <lineage>
        <taxon>Bacteria</taxon>
        <taxon>Pseudomonadati</taxon>
        <taxon>Bacteroidota</taxon>
        <taxon>Cytophagia</taxon>
        <taxon>Cytophagales</taxon>
        <taxon>Cyclobacteriaceae</taxon>
        <taxon>Belliella</taxon>
    </lineage>
</organism>
<dbReference type="Proteomes" id="UP001165488">
    <property type="component" value="Unassembled WGS sequence"/>
</dbReference>
<accession>A0ABS9UM64</accession>
<evidence type="ECO:0000313" key="2">
    <source>
        <dbReference type="Proteomes" id="UP001165488"/>
    </source>
</evidence>
<reference evidence="1" key="1">
    <citation type="submission" date="2022-03" db="EMBL/GenBank/DDBJ databases">
        <title>De novo assembled genomes of Belliella spp. (Cyclobacteriaceae) strains.</title>
        <authorList>
            <person name="Szabo A."/>
            <person name="Korponai K."/>
            <person name="Felfoldi T."/>
        </authorList>
    </citation>
    <scope>NUCLEOTIDE SEQUENCE</scope>
    <source>
        <strain evidence="1">DSM 107340</strain>
    </source>
</reference>
<protein>
    <recommendedName>
        <fullName evidence="3">Peptidase MA-like domain-containing protein</fullName>
    </recommendedName>
</protein>
<dbReference type="PROSITE" id="PS51257">
    <property type="entry name" value="PROKAR_LIPOPROTEIN"/>
    <property type="match status" value="1"/>
</dbReference>
<comment type="caution">
    <text evidence="1">The sequence shown here is derived from an EMBL/GenBank/DDBJ whole genome shotgun (WGS) entry which is preliminary data.</text>
</comment>
<evidence type="ECO:0008006" key="3">
    <source>
        <dbReference type="Google" id="ProtNLM"/>
    </source>
</evidence>
<dbReference type="RefSeq" id="WP_241274024.1">
    <property type="nucleotide sequence ID" value="NZ_JAKZGS010000003.1"/>
</dbReference>
<evidence type="ECO:0000313" key="1">
    <source>
        <dbReference type="EMBL" id="MCH7397515.1"/>
    </source>
</evidence>
<name>A0ABS9UM64_9BACT</name>